<dbReference type="RefSeq" id="WP_142712825.1">
    <property type="nucleotide sequence ID" value="NZ_FXTH01000001.1"/>
</dbReference>
<name>A0A521AU13_9BACT</name>
<dbReference type="Pfam" id="PF08843">
    <property type="entry name" value="AbiEii"/>
    <property type="match status" value="1"/>
</dbReference>
<protein>
    <submittedName>
        <fullName evidence="1">Predicted nucleotidyltransferase component of viral defense system</fullName>
    </submittedName>
</protein>
<dbReference type="EMBL" id="FXTH01000001">
    <property type="protein sequence ID" value="SMO38332.1"/>
    <property type="molecule type" value="Genomic_DNA"/>
</dbReference>
<evidence type="ECO:0000313" key="2">
    <source>
        <dbReference type="Proteomes" id="UP000317593"/>
    </source>
</evidence>
<dbReference type="InterPro" id="IPR014942">
    <property type="entry name" value="AbiEii"/>
</dbReference>
<dbReference type="Gene3D" id="3.10.450.620">
    <property type="entry name" value="JHP933, nucleotidyltransferase-like core domain"/>
    <property type="match status" value="1"/>
</dbReference>
<keyword evidence="1" id="KW-0808">Transferase</keyword>
<dbReference type="OrthoDB" id="1550603at2"/>
<evidence type="ECO:0000313" key="1">
    <source>
        <dbReference type="EMBL" id="SMO38332.1"/>
    </source>
</evidence>
<organism evidence="1 2">
    <name type="scientific">Fodinibius sediminis</name>
    <dbReference type="NCBI Taxonomy" id="1214077"/>
    <lineage>
        <taxon>Bacteria</taxon>
        <taxon>Pseudomonadati</taxon>
        <taxon>Balneolota</taxon>
        <taxon>Balneolia</taxon>
        <taxon>Balneolales</taxon>
        <taxon>Balneolaceae</taxon>
        <taxon>Fodinibius</taxon>
    </lineage>
</organism>
<reference evidence="1 2" key="1">
    <citation type="submission" date="2017-05" db="EMBL/GenBank/DDBJ databases">
        <authorList>
            <person name="Varghese N."/>
            <person name="Submissions S."/>
        </authorList>
    </citation>
    <scope>NUCLEOTIDE SEQUENCE [LARGE SCALE GENOMIC DNA]</scope>
    <source>
        <strain evidence="1 2">DSM 21194</strain>
    </source>
</reference>
<gene>
    <name evidence="1" type="ORF">SAMN06265218_101374</name>
</gene>
<proteinExistence type="predicted"/>
<sequence length="304" mass="34951">MIERYRNQVRLLLSVLPIIADIDFFALKGGTAINFFWRDFPRLSVDIDLAYLPIKGRDESLQEIKNGVRTIAEEVSVHLPESTITTHKSGGTLSKLIIRDTDAQIKVEVNTVLRGTLFDPVEREVKPKIQDGFELFAAIQTLSLEDLYGGKICAALDRQHPRDLYDVKLLFENEGITEQVRTAFIGYLISHSRPIHELLNPNPIELEGTYRKEFEGMTNELVPLEKLIEVQDELPELLLEELTEKERAFLISFQQADPQWDSIPISHLKELPGVRWKLINIKKMDKRKHQEMGEKLEGVLTRNN</sequence>
<dbReference type="AlphaFoldDB" id="A0A521AU13"/>
<dbReference type="GO" id="GO:0016740">
    <property type="term" value="F:transferase activity"/>
    <property type="evidence" value="ECO:0007669"/>
    <property type="project" value="UniProtKB-KW"/>
</dbReference>
<accession>A0A521AU13</accession>
<keyword evidence="2" id="KW-1185">Reference proteome</keyword>
<dbReference type="Proteomes" id="UP000317593">
    <property type="component" value="Unassembled WGS sequence"/>
</dbReference>